<evidence type="ECO:0000313" key="2">
    <source>
        <dbReference type="Proteomes" id="UP001625389"/>
    </source>
</evidence>
<keyword evidence="2" id="KW-1185">Reference proteome</keyword>
<dbReference type="Gene3D" id="3.30.2310.20">
    <property type="entry name" value="RelE-like"/>
    <property type="match status" value="1"/>
</dbReference>
<sequence>MLEHHSITKQRTKLAQAQLLNIYEHILDQLADNPFTQNYQMELLEPRNKRPKTYSMRINNQHRVVYTVDKATKTVRVWSAWTHYEKTVKQLKQ</sequence>
<evidence type="ECO:0000313" key="1">
    <source>
        <dbReference type="EMBL" id="MFL2030281.1"/>
    </source>
</evidence>
<protein>
    <submittedName>
        <fullName evidence="1">Txe/YoeB family addiction module toxin</fullName>
    </submittedName>
</protein>
<dbReference type="SUPFAM" id="SSF143011">
    <property type="entry name" value="RelE-like"/>
    <property type="match status" value="1"/>
</dbReference>
<dbReference type="InterPro" id="IPR035093">
    <property type="entry name" value="RelE/ParE_toxin_dom_sf"/>
</dbReference>
<proteinExistence type="predicted"/>
<dbReference type="RefSeq" id="WP_386794730.1">
    <property type="nucleotide sequence ID" value="NZ_JBGQPK010000078.1"/>
</dbReference>
<reference evidence="1 2" key="1">
    <citation type="submission" date="2024-08" db="EMBL/GenBank/DDBJ databases">
        <authorList>
            <person name="Arias E."/>
        </authorList>
    </citation>
    <scope>NUCLEOTIDE SEQUENCE [LARGE SCALE GENOMIC DNA]</scope>
    <source>
        <strain evidence="1 2">FAM 25317</strain>
    </source>
</reference>
<comment type="caution">
    <text evidence="1">The sequence shown here is derived from an EMBL/GenBank/DDBJ whole genome shotgun (WGS) entry which is preliminary data.</text>
</comment>
<name>A0ABW8UEL7_9LACO</name>
<dbReference type="EMBL" id="JBGQPK010000078">
    <property type="protein sequence ID" value="MFL2030281.1"/>
    <property type="molecule type" value="Genomic_DNA"/>
</dbReference>
<organism evidence="1 2">
    <name type="scientific">Loigolactobacillus zhaoyuanensis</name>
    <dbReference type="NCBI Taxonomy" id="2486017"/>
    <lineage>
        <taxon>Bacteria</taxon>
        <taxon>Bacillati</taxon>
        <taxon>Bacillota</taxon>
        <taxon>Bacilli</taxon>
        <taxon>Lactobacillales</taxon>
        <taxon>Lactobacillaceae</taxon>
        <taxon>Loigolactobacillus</taxon>
    </lineage>
</organism>
<accession>A0ABW8UEL7</accession>
<dbReference type="Proteomes" id="UP001625389">
    <property type="component" value="Unassembled WGS sequence"/>
</dbReference>
<gene>
    <name evidence="1" type="ORF">ACEN34_11755</name>
</gene>